<gene>
    <name evidence="2" type="ORF">ORQ98_24965</name>
</gene>
<feature type="domain" description="NAD-dependent epimerase/dehydratase" evidence="1">
    <location>
        <begin position="8"/>
        <end position="163"/>
    </location>
</feature>
<dbReference type="RefSeq" id="WP_274691530.1">
    <property type="nucleotide sequence ID" value="NZ_JAPMOU010000055.1"/>
</dbReference>
<dbReference type="InterPro" id="IPR051783">
    <property type="entry name" value="NAD(P)-dependent_oxidoreduct"/>
</dbReference>
<evidence type="ECO:0000313" key="2">
    <source>
        <dbReference type="EMBL" id="MDE1465219.1"/>
    </source>
</evidence>
<dbReference type="Proteomes" id="UP001528823">
    <property type="component" value="Unassembled WGS sequence"/>
</dbReference>
<keyword evidence="3" id="KW-1185">Reference proteome</keyword>
<evidence type="ECO:0000259" key="1">
    <source>
        <dbReference type="Pfam" id="PF01370"/>
    </source>
</evidence>
<dbReference type="PANTHER" id="PTHR48079">
    <property type="entry name" value="PROTEIN YEEZ"/>
    <property type="match status" value="1"/>
</dbReference>
<dbReference type="Gene3D" id="3.40.50.720">
    <property type="entry name" value="NAD(P)-binding Rossmann-like Domain"/>
    <property type="match status" value="1"/>
</dbReference>
<dbReference type="InterPro" id="IPR001509">
    <property type="entry name" value="Epimerase_deHydtase"/>
</dbReference>
<dbReference type="PANTHER" id="PTHR48079:SF6">
    <property type="entry name" value="NAD(P)-BINDING DOMAIN-CONTAINING PROTEIN-RELATED"/>
    <property type="match status" value="1"/>
</dbReference>
<evidence type="ECO:0000313" key="3">
    <source>
        <dbReference type="Proteomes" id="UP001528823"/>
    </source>
</evidence>
<organism evidence="2 3">
    <name type="scientific">Spartinivicinus poritis</name>
    <dbReference type="NCBI Taxonomy" id="2994640"/>
    <lineage>
        <taxon>Bacteria</taxon>
        <taxon>Pseudomonadati</taxon>
        <taxon>Pseudomonadota</taxon>
        <taxon>Gammaproteobacteria</taxon>
        <taxon>Oceanospirillales</taxon>
        <taxon>Zooshikellaceae</taxon>
        <taxon>Spartinivicinus</taxon>
    </lineage>
</organism>
<dbReference type="SUPFAM" id="SSF51735">
    <property type="entry name" value="NAD(P)-binding Rossmann-fold domains"/>
    <property type="match status" value="1"/>
</dbReference>
<comment type="caution">
    <text evidence="2">The sequence shown here is derived from an EMBL/GenBank/DDBJ whole genome shotgun (WGS) entry which is preliminary data.</text>
</comment>
<dbReference type="Pfam" id="PF01370">
    <property type="entry name" value="Epimerase"/>
    <property type="match status" value="1"/>
</dbReference>
<name>A0ABT5UFQ5_9GAMM</name>
<protein>
    <submittedName>
        <fullName evidence="2">NAD-dependent epimerase/dehydratase family protein</fullName>
    </submittedName>
</protein>
<dbReference type="InterPro" id="IPR036291">
    <property type="entry name" value="NAD(P)-bd_dom_sf"/>
</dbReference>
<reference evidence="2 3" key="1">
    <citation type="submission" date="2022-11" db="EMBL/GenBank/DDBJ databases">
        <title>Spartinivicinus poritis sp. nov., isolated from scleractinian coral Porites lutea.</title>
        <authorList>
            <person name="Zhang G."/>
            <person name="Cai L."/>
            <person name="Wei Q."/>
        </authorList>
    </citation>
    <scope>NUCLEOTIDE SEQUENCE [LARGE SCALE GENOMIC DNA]</scope>
    <source>
        <strain evidence="2 3">A2-2</strain>
    </source>
</reference>
<sequence>MVDQKSCLIVGCGDIGTRLAKLMFSKGFKVWGVRRNTDLLPSDINPVTSDIASERTFLNWPVCDYVVYSVAASERSDEGYRQAYVKGLANLLSWMEKTKQNTRRLLYVSSSRVYHQQEDEWVTEASETLPTGLGLRLLEAEQLLNSTDIPTTAVRFSGIYGPGREYLLKQVRAGYGIVGANDPYTNRIHQDDCAGILAYLIEQDSLGVQLAECYNGVDNHPAKLSEVTSWLATQLNTIPTLPLSRSTGSSKRCSNQRLLDLGYQFKYPDYKAGYQEIINKMT</sequence>
<dbReference type="EMBL" id="JAPMOU010000055">
    <property type="protein sequence ID" value="MDE1465219.1"/>
    <property type="molecule type" value="Genomic_DNA"/>
</dbReference>
<accession>A0ABT5UFQ5</accession>
<proteinExistence type="predicted"/>